<organism evidence="1 2">
    <name type="scientific">Mycobacterium gordonae</name>
    <dbReference type="NCBI Taxonomy" id="1778"/>
    <lineage>
        <taxon>Bacteria</taxon>
        <taxon>Bacillati</taxon>
        <taxon>Actinomycetota</taxon>
        <taxon>Actinomycetes</taxon>
        <taxon>Mycobacteriales</taxon>
        <taxon>Mycobacteriaceae</taxon>
        <taxon>Mycobacterium</taxon>
    </lineage>
</organism>
<sequence length="60" mass="6578">MTMLTMNLVVPQADNRTGHRQSVLRAGRRAVARLTALIDMTPQQRADRYVAGMPIAVLGS</sequence>
<dbReference type="Proteomes" id="UP000051677">
    <property type="component" value="Unassembled WGS sequence"/>
</dbReference>
<gene>
    <name evidence="1" type="ORF">AO501_06730</name>
</gene>
<comment type="caution">
    <text evidence="1">The sequence shown here is derived from an EMBL/GenBank/DDBJ whole genome shotgun (WGS) entry which is preliminary data.</text>
</comment>
<evidence type="ECO:0000313" key="1">
    <source>
        <dbReference type="EMBL" id="KQH81280.1"/>
    </source>
</evidence>
<name>A0A0Q2UKT6_MYCGO</name>
<dbReference type="EMBL" id="LKTM01000001">
    <property type="protein sequence ID" value="KQH81280.1"/>
    <property type="molecule type" value="Genomic_DNA"/>
</dbReference>
<accession>A0A0Q2UKT6</accession>
<reference evidence="1 2" key="1">
    <citation type="submission" date="2015-10" db="EMBL/GenBank/DDBJ databases">
        <title>Mycobacterium gordonae draft genome assembly.</title>
        <authorList>
            <person name="Ustinova V."/>
            <person name="Smirnova T."/>
            <person name="Blagodatskikh K."/>
            <person name="Varlamov D."/>
            <person name="Larionova E."/>
            <person name="Chernousova L."/>
        </authorList>
    </citation>
    <scope>NUCLEOTIDE SEQUENCE [LARGE SCALE GENOMIC DNA]</scope>
    <source>
        <strain evidence="1 2">CTRI 14-8773</strain>
    </source>
</reference>
<protein>
    <submittedName>
        <fullName evidence="1">Uncharacterized protein</fullName>
    </submittedName>
</protein>
<proteinExistence type="predicted"/>
<dbReference type="AlphaFoldDB" id="A0A0Q2UKT6"/>
<dbReference type="RefSeq" id="WP_055576038.1">
    <property type="nucleotide sequence ID" value="NZ_LKTM01000001.1"/>
</dbReference>
<evidence type="ECO:0000313" key="2">
    <source>
        <dbReference type="Proteomes" id="UP000051677"/>
    </source>
</evidence>